<evidence type="ECO:0000256" key="2">
    <source>
        <dbReference type="ARBA" id="ARBA00023043"/>
    </source>
</evidence>
<accession>A0AAI9XBK5</accession>
<dbReference type="Proteomes" id="UP001227192">
    <property type="component" value="Unassembled WGS sequence"/>
</dbReference>
<keyword evidence="1" id="KW-0677">Repeat</keyword>
<dbReference type="SMART" id="SM00248">
    <property type="entry name" value="ANK"/>
    <property type="match status" value="2"/>
</dbReference>
<name>A0AAI9XBK5_PENTH</name>
<comment type="caution">
    <text evidence="5">The sequence shown here is derived from an EMBL/GenBank/DDBJ whole genome shotgun (WGS) entry which is preliminary data.</text>
</comment>
<dbReference type="InterPro" id="IPR002110">
    <property type="entry name" value="Ankyrin_rpt"/>
</dbReference>
<reference evidence="5" key="2">
    <citation type="journal article" date="2016" name="Fungal Biol.">
        <title>Ochratoxin A production by Penicillium thymicola.</title>
        <authorList>
            <person name="Nguyen H.D.T."/>
            <person name="McMullin D.R."/>
            <person name="Ponomareva E."/>
            <person name="Riley R."/>
            <person name="Pomraning K.R."/>
            <person name="Baker S.E."/>
            <person name="Seifert K.A."/>
        </authorList>
    </citation>
    <scope>NUCLEOTIDE SEQUENCE</scope>
    <source>
        <strain evidence="5">DAOM 180753</strain>
    </source>
</reference>
<dbReference type="Pfam" id="PF12796">
    <property type="entry name" value="Ank_2"/>
    <property type="match status" value="1"/>
</dbReference>
<protein>
    <submittedName>
        <fullName evidence="5">Uncharacterized protein</fullName>
    </submittedName>
</protein>
<reference evidence="5" key="1">
    <citation type="submission" date="2015-06" db="EMBL/GenBank/DDBJ databases">
        <authorList>
            <person name="Nguyen H."/>
        </authorList>
    </citation>
    <scope>NUCLEOTIDE SEQUENCE</scope>
    <source>
        <strain evidence="5">DAOM 180753</strain>
    </source>
</reference>
<evidence type="ECO:0000256" key="4">
    <source>
        <dbReference type="SAM" id="MobiDB-lite"/>
    </source>
</evidence>
<organism evidence="5 6">
    <name type="scientific">Penicillium thymicola</name>
    <dbReference type="NCBI Taxonomy" id="293382"/>
    <lineage>
        <taxon>Eukaryota</taxon>
        <taxon>Fungi</taxon>
        <taxon>Dikarya</taxon>
        <taxon>Ascomycota</taxon>
        <taxon>Pezizomycotina</taxon>
        <taxon>Eurotiomycetes</taxon>
        <taxon>Eurotiomycetidae</taxon>
        <taxon>Eurotiales</taxon>
        <taxon>Aspergillaceae</taxon>
        <taxon>Penicillium</taxon>
    </lineage>
</organism>
<feature type="compositionally biased region" description="Polar residues" evidence="4">
    <location>
        <begin position="24"/>
        <end position="58"/>
    </location>
</feature>
<sequence length="297" mass="32369">MEAKRKSDYSVEDRRAQNCLAQRRPSSPERQSQQKAEADQPPQQILETPISATDNPSGTFKFPTGTWPTHPRPIKSPGGSIGFGVNCLHGVANGLIGFQNFTNMDDFKDLPLSTLLAGPSPGLSNTDSAEDTLSSSDWRSNSKHPSPLASKGENSSTHRTIPDYFNTSSLLKPLTDKSNPTSAGSASVLFPGTTQCDDAYSGCLSTLHLAAQKGHHRIMRVLFQQDIDCDEIDNKGLTPLIHATISGHKGIVPLLLMHGACIDKVDRQGRSVLHFADFLSPRGDIEYFARLLRPEIH</sequence>
<dbReference type="AlphaFoldDB" id="A0AAI9XBK5"/>
<gene>
    <name evidence="5" type="ORF">VN97_g2145</name>
</gene>
<dbReference type="PANTHER" id="PTHR24171">
    <property type="entry name" value="ANKYRIN REPEAT DOMAIN-CONTAINING PROTEIN 39-RELATED"/>
    <property type="match status" value="1"/>
</dbReference>
<proteinExistence type="predicted"/>
<feature type="region of interest" description="Disordered" evidence="4">
    <location>
        <begin position="1"/>
        <end position="75"/>
    </location>
</feature>
<evidence type="ECO:0000256" key="1">
    <source>
        <dbReference type="ARBA" id="ARBA00022737"/>
    </source>
</evidence>
<dbReference type="PROSITE" id="PS50088">
    <property type="entry name" value="ANK_REPEAT"/>
    <property type="match status" value="2"/>
</dbReference>
<dbReference type="Gene3D" id="1.25.40.20">
    <property type="entry name" value="Ankyrin repeat-containing domain"/>
    <property type="match status" value="1"/>
</dbReference>
<dbReference type="InterPro" id="IPR036770">
    <property type="entry name" value="Ankyrin_rpt-contain_sf"/>
</dbReference>
<evidence type="ECO:0000313" key="5">
    <source>
        <dbReference type="EMBL" id="KAJ9491085.1"/>
    </source>
</evidence>
<evidence type="ECO:0000313" key="6">
    <source>
        <dbReference type="Proteomes" id="UP001227192"/>
    </source>
</evidence>
<feature type="region of interest" description="Disordered" evidence="4">
    <location>
        <begin position="120"/>
        <end position="159"/>
    </location>
</feature>
<keyword evidence="2 3" id="KW-0040">ANK repeat</keyword>
<dbReference type="PANTHER" id="PTHR24171:SF9">
    <property type="entry name" value="ANKYRIN REPEAT DOMAIN-CONTAINING PROTEIN 39"/>
    <property type="match status" value="1"/>
</dbReference>
<dbReference type="EMBL" id="LACB01000040">
    <property type="protein sequence ID" value="KAJ9491085.1"/>
    <property type="molecule type" value="Genomic_DNA"/>
</dbReference>
<feature type="compositionally biased region" description="Polar residues" evidence="4">
    <location>
        <begin position="122"/>
        <end position="139"/>
    </location>
</feature>
<evidence type="ECO:0000256" key="3">
    <source>
        <dbReference type="PROSITE-ProRule" id="PRU00023"/>
    </source>
</evidence>
<keyword evidence="6" id="KW-1185">Reference proteome</keyword>
<feature type="compositionally biased region" description="Basic and acidic residues" evidence="4">
    <location>
        <begin position="1"/>
        <end position="16"/>
    </location>
</feature>
<feature type="repeat" description="ANK" evidence="3">
    <location>
        <begin position="235"/>
        <end position="267"/>
    </location>
</feature>
<dbReference type="SUPFAM" id="SSF48403">
    <property type="entry name" value="Ankyrin repeat"/>
    <property type="match status" value="1"/>
</dbReference>
<feature type="repeat" description="ANK" evidence="3">
    <location>
        <begin position="205"/>
        <end position="234"/>
    </location>
</feature>
<dbReference type="PROSITE" id="PS50297">
    <property type="entry name" value="ANK_REP_REGION"/>
    <property type="match status" value="1"/>
</dbReference>